<dbReference type="OrthoDB" id="407432at2759"/>
<keyword evidence="7" id="KW-0808">Transferase</keyword>
<evidence type="ECO:0000259" key="12">
    <source>
        <dbReference type="Pfam" id="PF22600"/>
    </source>
</evidence>
<evidence type="ECO:0000256" key="10">
    <source>
        <dbReference type="SAM" id="MobiDB-lite"/>
    </source>
</evidence>
<feature type="region of interest" description="Disordered" evidence="10">
    <location>
        <begin position="127"/>
        <end position="202"/>
    </location>
</feature>
<dbReference type="GO" id="GO:0031123">
    <property type="term" value="P:RNA 3'-end processing"/>
    <property type="evidence" value="ECO:0007669"/>
    <property type="project" value="TreeGrafter"/>
</dbReference>
<sequence>MEPNEVDRQPDIQDRIRELALTNQLPQVTSSDKSSQAIHTWSGRTSIASSHPSVTSSLEPDTRVSANFGAQNGFQPPRPGKRRPNQAQRRQMSSELSLSLGSQWQALDQTPRLADFSSARIVSHSGFGNQSPYSSNAARGIQPGGPPPRGSSRITESIRPSAPRLSRPSPFAGPSTGQSQNSGRPGHESFSPHGSQYTQTQLHRNRRQYFRHEDVTAQVALLDTLCYQAVRSSEIERDEIAQKEAFRQKVERICRETISDFERNTADGENFPSTSVELKCFGSLSSGFATKSSDMDLGLFSPFSSMQPDAPGSIVPRLLEKAFLDAGLGARLLSRTRVPIIKLCESPSEDLRNALLVERSKWDCGSERGNLKDQDEDELKTQRSEHIDAIAAGDVEPDSSPPAEFELPTRGSKDEVQRLQLRQNAQSPLPAYYALAKRVLRRAGGRDISLSNHRDFTKLDWVILNGVCQAFIRGLRSTELRDRLESFPSLSSRVAWTEVGYRSLAGVYAQVQGEQTILTWNNWLSKTDIGDSDEQIKEALDTWRHVQQRTDFGVDPLGYNRDLQNALEKIKRLPSIQLCQLEQDMNESPSQYYLRAKAIVCSLGRIETNLSMETSKEIAIRYITGINNDNLRQDMKAALDKSQHQMDLDELGQQHKCLHLAYELEMTVGSGLYSEDAIGCIKGYIELLRTKLTKLTDDQPVTRFVIPVTQATLPLMSTIQLLQPPHKLGLSRTRDRYQDTLEFPSGGVGVQCDINFSAHLALQNTSLLRCYSLTDCRVRPIVLFIKRWAKVRGINSGYRGTLGSYGYVLMVLHYLVNVASPFVCPNLQHLAPSSTGYSSPPSSPSTLRCQGYDVEFWNNENEIMHLARNHQLTRNTESIGQLLRGFFEYFAQSGPLSRGFGKGFDWGRDVLSLRTHGGLLTKPEKGWTGAKTIYEAPAPATDDSIYRYEEDSSKRKTTPSGSVELKRTPPSTCTGKREAVKEIRHRYLFAIEDPFELDHNVARTVTHNGIVSIRDEFRRAWRIIRAAGSRDFNEDLLVDVSEPTNDHDSFMQLLEDIHGPRGQWGQAPFGSTG</sequence>
<protein>
    <recommendedName>
        <fullName evidence="5">polynucleotide adenylyltransferase</fullName>
        <ecNumber evidence="5">2.7.7.19</ecNumber>
    </recommendedName>
</protein>
<feature type="compositionally biased region" description="Polar residues" evidence="10">
    <location>
        <begin position="85"/>
        <end position="97"/>
    </location>
</feature>
<feature type="compositionally biased region" description="Polar residues" evidence="10">
    <location>
        <begin position="192"/>
        <end position="202"/>
    </location>
</feature>
<comment type="cofactor">
    <cofactor evidence="1">
        <name>Mn(2+)</name>
        <dbReference type="ChEBI" id="CHEBI:29035"/>
    </cofactor>
</comment>
<evidence type="ECO:0000256" key="5">
    <source>
        <dbReference type="ARBA" id="ARBA00012388"/>
    </source>
</evidence>
<evidence type="ECO:0000256" key="9">
    <source>
        <dbReference type="ARBA" id="ARBA00022842"/>
    </source>
</evidence>
<evidence type="ECO:0000313" key="14">
    <source>
        <dbReference type="Proteomes" id="UP000078397"/>
    </source>
</evidence>
<evidence type="ECO:0000256" key="2">
    <source>
        <dbReference type="ARBA" id="ARBA00001946"/>
    </source>
</evidence>
<dbReference type="SUPFAM" id="SSF81631">
    <property type="entry name" value="PAP/OAS1 substrate-binding domain"/>
    <property type="match status" value="1"/>
</dbReference>
<dbReference type="GO" id="GO:0046872">
    <property type="term" value="F:metal ion binding"/>
    <property type="evidence" value="ECO:0007669"/>
    <property type="project" value="UniProtKB-KW"/>
</dbReference>
<feature type="region of interest" description="Disordered" evidence="10">
    <location>
        <begin position="23"/>
        <end position="97"/>
    </location>
</feature>
<dbReference type="RefSeq" id="XP_018139950.1">
    <property type="nucleotide sequence ID" value="XM_018286022.1"/>
</dbReference>
<dbReference type="GO" id="GO:0005737">
    <property type="term" value="C:cytoplasm"/>
    <property type="evidence" value="ECO:0007669"/>
    <property type="project" value="UniProtKB-SubCell"/>
</dbReference>
<proteinExistence type="inferred from homology"/>
<comment type="similarity">
    <text evidence="4">Belongs to the DNA polymerase type-B-like family.</text>
</comment>
<dbReference type="EMBL" id="LSBJ02000007">
    <property type="protein sequence ID" value="OAQ62246.1"/>
    <property type="molecule type" value="Genomic_DNA"/>
</dbReference>
<evidence type="ECO:0000256" key="8">
    <source>
        <dbReference type="ARBA" id="ARBA00022723"/>
    </source>
</evidence>
<dbReference type="GO" id="GO:0050265">
    <property type="term" value="F:RNA uridylyltransferase activity"/>
    <property type="evidence" value="ECO:0007669"/>
    <property type="project" value="TreeGrafter"/>
</dbReference>
<dbReference type="Gene3D" id="1.10.1410.10">
    <property type="match status" value="1"/>
</dbReference>
<feature type="compositionally biased region" description="Low complexity" evidence="10">
    <location>
        <begin position="150"/>
        <end position="170"/>
    </location>
</feature>
<dbReference type="GO" id="GO:0010605">
    <property type="term" value="P:negative regulation of macromolecule metabolic process"/>
    <property type="evidence" value="ECO:0007669"/>
    <property type="project" value="UniProtKB-ARBA"/>
</dbReference>
<dbReference type="Pfam" id="PF03828">
    <property type="entry name" value="PAP_assoc"/>
    <property type="match status" value="1"/>
</dbReference>
<feature type="region of interest" description="Disordered" evidence="10">
    <location>
        <begin position="949"/>
        <end position="973"/>
    </location>
</feature>
<evidence type="ECO:0000313" key="13">
    <source>
        <dbReference type="EMBL" id="OAQ62246.1"/>
    </source>
</evidence>
<dbReference type="Gene3D" id="3.30.460.10">
    <property type="entry name" value="Beta Polymerase, domain 2"/>
    <property type="match status" value="1"/>
</dbReference>
<feature type="compositionally biased region" description="Polar residues" evidence="10">
    <location>
        <begin position="23"/>
        <end position="74"/>
    </location>
</feature>
<dbReference type="InterPro" id="IPR054708">
    <property type="entry name" value="MTPAP-like_central"/>
</dbReference>
<gene>
    <name evidence="13" type="ORF">VFPPC_07106</name>
</gene>
<dbReference type="SUPFAM" id="SSF81301">
    <property type="entry name" value="Nucleotidyltransferase"/>
    <property type="match status" value="1"/>
</dbReference>
<keyword evidence="9" id="KW-0460">Magnesium</keyword>
<reference evidence="13 14" key="1">
    <citation type="journal article" date="2016" name="PLoS Pathog.">
        <title>Biosynthesis of antibiotic leucinostatins in bio-control fungus Purpureocillium lilacinum and their inhibition on phytophthora revealed by genome mining.</title>
        <authorList>
            <person name="Wang G."/>
            <person name="Liu Z."/>
            <person name="Lin R."/>
            <person name="Li E."/>
            <person name="Mao Z."/>
            <person name="Ling J."/>
            <person name="Yang Y."/>
            <person name="Yin W.B."/>
            <person name="Xie B."/>
        </authorList>
    </citation>
    <scope>NUCLEOTIDE SEQUENCE [LARGE SCALE GENOMIC DNA]</scope>
    <source>
        <strain evidence="13">170</strain>
    </source>
</reference>
<dbReference type="AlphaFoldDB" id="A0A179F9W7"/>
<dbReference type="PANTHER" id="PTHR12271">
    <property type="entry name" value="POLY A POLYMERASE CID PAP -RELATED"/>
    <property type="match status" value="1"/>
</dbReference>
<dbReference type="EC" id="2.7.7.19" evidence="5"/>
<dbReference type="Proteomes" id="UP000078397">
    <property type="component" value="Unassembled WGS sequence"/>
</dbReference>
<dbReference type="Pfam" id="PF22600">
    <property type="entry name" value="MTPAP-like_central"/>
    <property type="match status" value="1"/>
</dbReference>
<dbReference type="InterPro" id="IPR002058">
    <property type="entry name" value="PAP_assoc"/>
</dbReference>
<evidence type="ECO:0000256" key="1">
    <source>
        <dbReference type="ARBA" id="ARBA00001936"/>
    </source>
</evidence>
<comment type="caution">
    <text evidence="13">The sequence shown here is derived from an EMBL/GenBank/DDBJ whole genome shotgun (WGS) entry which is preliminary data.</text>
</comment>
<feature type="domain" description="PAP-associated" evidence="11">
    <location>
        <begin position="878"/>
        <end position="928"/>
    </location>
</feature>
<comment type="subcellular location">
    <subcellularLocation>
        <location evidence="3">Cytoplasm</location>
    </subcellularLocation>
</comment>
<accession>A0A179F9W7</accession>
<keyword evidence="8" id="KW-0479">Metal-binding</keyword>
<dbReference type="GO" id="GO:1990817">
    <property type="term" value="F:poly(A) RNA polymerase activity"/>
    <property type="evidence" value="ECO:0007669"/>
    <property type="project" value="UniProtKB-EC"/>
</dbReference>
<comment type="cofactor">
    <cofactor evidence="2">
        <name>Mg(2+)</name>
        <dbReference type="ChEBI" id="CHEBI:18420"/>
    </cofactor>
</comment>
<dbReference type="KEGG" id="pchm:VFPPC_07106"/>
<feature type="domain" description="Poly(A) RNA polymerase mitochondrial-like central palm" evidence="12">
    <location>
        <begin position="226"/>
        <end position="347"/>
    </location>
</feature>
<evidence type="ECO:0000256" key="3">
    <source>
        <dbReference type="ARBA" id="ARBA00004496"/>
    </source>
</evidence>
<dbReference type="InterPro" id="IPR043519">
    <property type="entry name" value="NT_sf"/>
</dbReference>
<organism evidence="13 14">
    <name type="scientific">Pochonia chlamydosporia 170</name>
    <dbReference type="NCBI Taxonomy" id="1380566"/>
    <lineage>
        <taxon>Eukaryota</taxon>
        <taxon>Fungi</taxon>
        <taxon>Dikarya</taxon>
        <taxon>Ascomycota</taxon>
        <taxon>Pezizomycotina</taxon>
        <taxon>Sordariomycetes</taxon>
        <taxon>Hypocreomycetidae</taxon>
        <taxon>Hypocreales</taxon>
        <taxon>Clavicipitaceae</taxon>
        <taxon>Pochonia</taxon>
    </lineage>
</organism>
<evidence type="ECO:0000259" key="11">
    <source>
        <dbReference type="Pfam" id="PF03828"/>
    </source>
</evidence>
<keyword evidence="14" id="KW-1185">Reference proteome</keyword>
<evidence type="ECO:0000256" key="6">
    <source>
        <dbReference type="ARBA" id="ARBA00022490"/>
    </source>
</evidence>
<evidence type="ECO:0000256" key="4">
    <source>
        <dbReference type="ARBA" id="ARBA00008593"/>
    </source>
</evidence>
<dbReference type="GeneID" id="28850016"/>
<keyword evidence="6" id="KW-0963">Cytoplasm</keyword>
<dbReference type="PANTHER" id="PTHR12271:SF40">
    <property type="entry name" value="POLY(A) RNA POLYMERASE GLD2"/>
    <property type="match status" value="1"/>
</dbReference>
<feature type="compositionally biased region" description="Polar residues" evidence="10">
    <location>
        <begin position="127"/>
        <end position="137"/>
    </location>
</feature>
<name>A0A179F9W7_METCM</name>
<evidence type="ECO:0000256" key="7">
    <source>
        <dbReference type="ARBA" id="ARBA00022679"/>
    </source>
</evidence>
<dbReference type="STRING" id="1380566.A0A179F9W7"/>